<comment type="similarity">
    <text evidence="10">Belongs to the binding-protein-dependent transport system permease family. OppBC subfamily.</text>
</comment>
<dbReference type="SUPFAM" id="SSF161098">
    <property type="entry name" value="MetI-like"/>
    <property type="match status" value="1"/>
</dbReference>
<dbReference type="InterPro" id="IPR050366">
    <property type="entry name" value="BP-dependent_transpt_permease"/>
</dbReference>
<dbReference type="AlphaFoldDB" id="A0A1G9YDK7"/>
<sequence length="346" mass="37619">MTVNLNEGDSTGTTGAATGSPVDAAVKPSKATGRGALIVRRFLRNKLAVSGLIAILLLYAVAFISPLFSPYDYKYQDYSAFLQPPSPSHWFGTTQIGEDVFTQTMHGLQKSLTIGLLVALISTFVAAVVGSTAGYFGKWSDRTLMWIVDLLLVLPSFLIIAIISPSLRGENWLWFVLLLAAFNWMITARIVRGMTLTLREREFVKAARFMGEKPWKIISKHILPNMASLLIIDGTINVGSAVLAETGLSFFGLGVQPPDVSLGTLIRDGTRASLTFPWLFAFSGGLLVLAVLAVNFVGDGLRDALDPSSQKSRAKEKKRRDRGDEAQEQPAAAEQAPAGKREDDDR</sequence>
<gene>
    <name evidence="15" type="ORF">SAMN04489726_4756</name>
</gene>
<dbReference type="Proteomes" id="UP000183376">
    <property type="component" value="Chromosome I"/>
</dbReference>
<dbReference type="EMBL" id="LT629701">
    <property type="protein sequence ID" value="SDN07077.1"/>
    <property type="molecule type" value="Genomic_DNA"/>
</dbReference>
<dbReference type="GO" id="GO:0015031">
    <property type="term" value="P:protein transport"/>
    <property type="evidence" value="ECO:0007669"/>
    <property type="project" value="UniProtKB-KW"/>
</dbReference>
<keyword evidence="8 12" id="KW-1133">Transmembrane helix</keyword>
<dbReference type="GO" id="GO:0055085">
    <property type="term" value="P:transmembrane transport"/>
    <property type="evidence" value="ECO:0007669"/>
    <property type="project" value="InterPro"/>
</dbReference>
<keyword evidence="6" id="KW-0571">Peptide transport</keyword>
<evidence type="ECO:0000256" key="2">
    <source>
        <dbReference type="ARBA" id="ARBA00022448"/>
    </source>
</evidence>
<evidence type="ECO:0000313" key="15">
    <source>
        <dbReference type="EMBL" id="SDN07077.1"/>
    </source>
</evidence>
<organism evidence="15 16">
    <name type="scientific">Allokutzneria albata</name>
    <name type="common">Kibdelosporangium albatum</name>
    <dbReference type="NCBI Taxonomy" id="211114"/>
    <lineage>
        <taxon>Bacteria</taxon>
        <taxon>Bacillati</taxon>
        <taxon>Actinomycetota</taxon>
        <taxon>Actinomycetes</taxon>
        <taxon>Pseudonocardiales</taxon>
        <taxon>Pseudonocardiaceae</taxon>
        <taxon>Allokutzneria</taxon>
    </lineage>
</organism>
<dbReference type="eggNOG" id="COG1173">
    <property type="taxonomic scope" value="Bacteria"/>
</dbReference>
<feature type="domain" description="ABC transmembrane type-1" evidence="14">
    <location>
        <begin position="112"/>
        <end position="298"/>
    </location>
</feature>
<feature type="region of interest" description="Disordered" evidence="13">
    <location>
        <begin position="303"/>
        <end position="346"/>
    </location>
</feature>
<feature type="region of interest" description="Disordered" evidence="13">
    <location>
        <begin position="1"/>
        <end position="26"/>
    </location>
</feature>
<dbReference type="InterPro" id="IPR000515">
    <property type="entry name" value="MetI-like"/>
</dbReference>
<proteinExistence type="inferred from homology"/>
<protein>
    <recommendedName>
        <fullName evidence="11">Oligopeptide transport system permease protein OppC</fullName>
    </recommendedName>
</protein>
<keyword evidence="2 12" id="KW-0813">Transport</keyword>
<dbReference type="PROSITE" id="PS50928">
    <property type="entry name" value="ABC_TM1"/>
    <property type="match status" value="1"/>
</dbReference>
<evidence type="ECO:0000256" key="5">
    <source>
        <dbReference type="ARBA" id="ARBA00022692"/>
    </source>
</evidence>
<dbReference type="InterPro" id="IPR035906">
    <property type="entry name" value="MetI-like_sf"/>
</dbReference>
<feature type="transmembrane region" description="Helical" evidence="12">
    <location>
        <begin position="114"/>
        <end position="137"/>
    </location>
</feature>
<feature type="transmembrane region" description="Helical" evidence="12">
    <location>
        <begin position="47"/>
        <end position="68"/>
    </location>
</feature>
<feature type="transmembrane region" description="Helical" evidence="12">
    <location>
        <begin position="172"/>
        <end position="191"/>
    </location>
</feature>
<evidence type="ECO:0000256" key="7">
    <source>
        <dbReference type="ARBA" id="ARBA00022927"/>
    </source>
</evidence>
<evidence type="ECO:0000256" key="1">
    <source>
        <dbReference type="ARBA" id="ARBA00004429"/>
    </source>
</evidence>
<evidence type="ECO:0000256" key="9">
    <source>
        <dbReference type="ARBA" id="ARBA00023136"/>
    </source>
</evidence>
<dbReference type="RefSeq" id="WP_052406931.1">
    <property type="nucleotide sequence ID" value="NZ_JOEF01000002.1"/>
</dbReference>
<evidence type="ECO:0000259" key="14">
    <source>
        <dbReference type="PROSITE" id="PS50928"/>
    </source>
</evidence>
<reference evidence="15 16" key="1">
    <citation type="submission" date="2016-10" db="EMBL/GenBank/DDBJ databases">
        <authorList>
            <person name="de Groot N.N."/>
        </authorList>
    </citation>
    <scope>NUCLEOTIDE SEQUENCE [LARGE SCALE GENOMIC DNA]</scope>
    <source>
        <strain evidence="15 16">DSM 44149</strain>
    </source>
</reference>
<keyword evidence="5 12" id="KW-0812">Transmembrane</keyword>
<evidence type="ECO:0000313" key="16">
    <source>
        <dbReference type="Proteomes" id="UP000183376"/>
    </source>
</evidence>
<keyword evidence="7" id="KW-0653">Protein transport</keyword>
<accession>A0A1G9YDK7</accession>
<evidence type="ECO:0000256" key="10">
    <source>
        <dbReference type="ARBA" id="ARBA00024202"/>
    </source>
</evidence>
<dbReference type="CDD" id="cd06261">
    <property type="entry name" value="TM_PBP2"/>
    <property type="match status" value="1"/>
</dbReference>
<evidence type="ECO:0000256" key="3">
    <source>
        <dbReference type="ARBA" id="ARBA00022475"/>
    </source>
</evidence>
<dbReference type="GO" id="GO:0015833">
    <property type="term" value="P:peptide transport"/>
    <property type="evidence" value="ECO:0007669"/>
    <property type="project" value="UniProtKB-KW"/>
</dbReference>
<keyword evidence="9 12" id="KW-0472">Membrane</keyword>
<feature type="compositionally biased region" description="Low complexity" evidence="13">
    <location>
        <begin position="328"/>
        <end position="338"/>
    </location>
</feature>
<dbReference type="STRING" id="211114.SAMN04489726_4756"/>
<dbReference type="PANTHER" id="PTHR43386:SF2">
    <property type="entry name" value="OLIGOPEPTIDE TRANSPORT SYSTEM PERMEASE PROTEIN OPPC"/>
    <property type="match status" value="1"/>
</dbReference>
<feature type="compositionally biased region" description="Low complexity" evidence="13">
    <location>
        <begin position="8"/>
        <end position="20"/>
    </location>
</feature>
<evidence type="ECO:0000256" key="4">
    <source>
        <dbReference type="ARBA" id="ARBA00022519"/>
    </source>
</evidence>
<comment type="subcellular location">
    <subcellularLocation>
        <location evidence="1">Cell inner membrane</location>
        <topology evidence="1">Multi-pass membrane protein</topology>
    </subcellularLocation>
    <subcellularLocation>
        <location evidence="12">Cell membrane</location>
        <topology evidence="12">Multi-pass membrane protein</topology>
    </subcellularLocation>
</comment>
<keyword evidence="4" id="KW-0997">Cell inner membrane</keyword>
<dbReference type="OrthoDB" id="6637947at2"/>
<feature type="transmembrane region" description="Helical" evidence="12">
    <location>
        <begin position="275"/>
        <end position="297"/>
    </location>
</feature>
<keyword evidence="3" id="KW-1003">Cell membrane</keyword>
<evidence type="ECO:0000256" key="12">
    <source>
        <dbReference type="RuleBase" id="RU363032"/>
    </source>
</evidence>
<evidence type="ECO:0000256" key="13">
    <source>
        <dbReference type="SAM" id="MobiDB-lite"/>
    </source>
</evidence>
<evidence type="ECO:0000256" key="8">
    <source>
        <dbReference type="ARBA" id="ARBA00022989"/>
    </source>
</evidence>
<keyword evidence="16" id="KW-1185">Reference proteome</keyword>
<name>A0A1G9YDK7_ALLAB</name>
<dbReference type="Gene3D" id="1.10.3720.10">
    <property type="entry name" value="MetI-like"/>
    <property type="match status" value="1"/>
</dbReference>
<dbReference type="Pfam" id="PF00528">
    <property type="entry name" value="BPD_transp_1"/>
    <property type="match status" value="1"/>
</dbReference>
<dbReference type="InterPro" id="IPR025966">
    <property type="entry name" value="OppC_N"/>
</dbReference>
<dbReference type="Pfam" id="PF12911">
    <property type="entry name" value="OppC_N"/>
    <property type="match status" value="1"/>
</dbReference>
<evidence type="ECO:0000256" key="11">
    <source>
        <dbReference type="ARBA" id="ARBA00072251"/>
    </source>
</evidence>
<feature type="transmembrane region" description="Helical" evidence="12">
    <location>
        <begin position="144"/>
        <end position="166"/>
    </location>
</feature>
<dbReference type="PANTHER" id="PTHR43386">
    <property type="entry name" value="OLIGOPEPTIDE TRANSPORT SYSTEM PERMEASE PROTEIN APPC"/>
    <property type="match status" value="1"/>
</dbReference>
<evidence type="ECO:0000256" key="6">
    <source>
        <dbReference type="ARBA" id="ARBA00022856"/>
    </source>
</evidence>
<dbReference type="GO" id="GO:0005886">
    <property type="term" value="C:plasma membrane"/>
    <property type="evidence" value="ECO:0007669"/>
    <property type="project" value="UniProtKB-SubCell"/>
</dbReference>